<dbReference type="AlphaFoldDB" id="A0A8B6FS56"/>
<dbReference type="Pfam" id="PF00754">
    <property type="entry name" value="F5_F8_type_C"/>
    <property type="match status" value="2"/>
</dbReference>
<dbReference type="PROSITE" id="PS01286">
    <property type="entry name" value="FA58C_2"/>
    <property type="match status" value="1"/>
</dbReference>
<dbReference type="PANTHER" id="PTHR46806">
    <property type="entry name" value="F5/8 TYPE C DOMAIN-CONTAINING PROTEIN"/>
    <property type="match status" value="1"/>
</dbReference>
<dbReference type="EMBL" id="UYJE01007418">
    <property type="protein sequence ID" value="VDI54555.1"/>
    <property type="molecule type" value="Genomic_DNA"/>
</dbReference>
<dbReference type="PROSITE" id="PS50022">
    <property type="entry name" value="FA58C_3"/>
    <property type="match status" value="2"/>
</dbReference>
<keyword evidence="5 7" id="KW-0472">Membrane</keyword>
<dbReference type="PANTHER" id="PTHR46806:SF5">
    <property type="entry name" value="F5_8 TYPE C DOMAIN-CONTAINING PROTEIN"/>
    <property type="match status" value="1"/>
</dbReference>
<keyword evidence="7" id="KW-1133">Transmembrane helix</keyword>
<dbReference type="SMART" id="SM00231">
    <property type="entry name" value="FA58C"/>
    <property type="match status" value="2"/>
</dbReference>
<dbReference type="GO" id="GO:0005886">
    <property type="term" value="C:plasma membrane"/>
    <property type="evidence" value="ECO:0007669"/>
    <property type="project" value="TreeGrafter"/>
</dbReference>
<evidence type="ECO:0000259" key="8">
    <source>
        <dbReference type="PROSITE" id="PS50022"/>
    </source>
</evidence>
<keyword evidence="4" id="KW-0130">Cell adhesion</keyword>
<protein>
    <submittedName>
        <fullName evidence="9">Lactadherin</fullName>
    </submittedName>
</protein>
<name>A0A8B6FS56_MYTGA</name>
<comment type="subcellular location">
    <subcellularLocation>
        <location evidence="1">Endomembrane system</location>
        <topology evidence="1">Peripheral membrane protein</topology>
    </subcellularLocation>
    <subcellularLocation>
        <location evidence="2">Secreted</location>
    </subcellularLocation>
</comment>
<organism evidence="9 10">
    <name type="scientific">Mytilus galloprovincialis</name>
    <name type="common">Mediterranean mussel</name>
    <dbReference type="NCBI Taxonomy" id="29158"/>
    <lineage>
        <taxon>Eukaryota</taxon>
        <taxon>Metazoa</taxon>
        <taxon>Spiralia</taxon>
        <taxon>Lophotrochozoa</taxon>
        <taxon>Mollusca</taxon>
        <taxon>Bivalvia</taxon>
        <taxon>Autobranchia</taxon>
        <taxon>Pteriomorphia</taxon>
        <taxon>Mytilida</taxon>
        <taxon>Mytiloidea</taxon>
        <taxon>Mytilidae</taxon>
        <taxon>Mytilinae</taxon>
        <taxon>Mytilus</taxon>
    </lineage>
</organism>
<dbReference type="Gene3D" id="2.60.120.260">
    <property type="entry name" value="Galactose-binding domain-like"/>
    <property type="match status" value="3"/>
</dbReference>
<evidence type="ECO:0000256" key="4">
    <source>
        <dbReference type="ARBA" id="ARBA00022889"/>
    </source>
</evidence>
<dbReference type="Proteomes" id="UP000596742">
    <property type="component" value="Unassembled WGS sequence"/>
</dbReference>
<dbReference type="GO" id="GO:0005576">
    <property type="term" value="C:extracellular region"/>
    <property type="evidence" value="ECO:0007669"/>
    <property type="project" value="UniProtKB-SubCell"/>
</dbReference>
<keyword evidence="6" id="KW-1015">Disulfide bond</keyword>
<evidence type="ECO:0000256" key="3">
    <source>
        <dbReference type="ARBA" id="ARBA00022525"/>
    </source>
</evidence>
<dbReference type="GO" id="GO:0007155">
    <property type="term" value="P:cell adhesion"/>
    <property type="evidence" value="ECO:0007669"/>
    <property type="project" value="UniProtKB-KW"/>
</dbReference>
<feature type="domain" description="F5/8 type C" evidence="8">
    <location>
        <begin position="104"/>
        <end position="257"/>
    </location>
</feature>
<dbReference type="InterPro" id="IPR008979">
    <property type="entry name" value="Galactose-bd-like_sf"/>
</dbReference>
<reference evidence="9" key="1">
    <citation type="submission" date="2018-11" db="EMBL/GenBank/DDBJ databases">
        <authorList>
            <person name="Alioto T."/>
            <person name="Alioto T."/>
        </authorList>
    </citation>
    <scope>NUCLEOTIDE SEQUENCE</scope>
</reference>
<dbReference type="InterPro" id="IPR050633">
    <property type="entry name" value="Neuropilin_MCO_CoagFactor"/>
</dbReference>
<keyword evidence="3" id="KW-0964">Secreted</keyword>
<evidence type="ECO:0000313" key="9">
    <source>
        <dbReference type="EMBL" id="VDI54555.1"/>
    </source>
</evidence>
<dbReference type="GO" id="GO:0038023">
    <property type="term" value="F:signaling receptor activity"/>
    <property type="evidence" value="ECO:0007669"/>
    <property type="project" value="TreeGrafter"/>
</dbReference>
<dbReference type="OrthoDB" id="6262482at2759"/>
<evidence type="ECO:0000256" key="2">
    <source>
        <dbReference type="ARBA" id="ARBA00004613"/>
    </source>
</evidence>
<dbReference type="PROSITE" id="PS01285">
    <property type="entry name" value="FA58C_1"/>
    <property type="match status" value="2"/>
</dbReference>
<dbReference type="FunFam" id="2.60.120.260:FF:000016">
    <property type="entry name" value="Contactin-associated protein-like 4 isoform 1"/>
    <property type="match status" value="1"/>
</dbReference>
<proteinExistence type="predicted"/>
<evidence type="ECO:0000313" key="10">
    <source>
        <dbReference type="Proteomes" id="UP000596742"/>
    </source>
</evidence>
<dbReference type="SUPFAM" id="SSF49785">
    <property type="entry name" value="Galactose-binding domain-like"/>
    <property type="match status" value="3"/>
</dbReference>
<evidence type="ECO:0000256" key="6">
    <source>
        <dbReference type="ARBA" id="ARBA00023157"/>
    </source>
</evidence>
<evidence type="ECO:0000256" key="5">
    <source>
        <dbReference type="ARBA" id="ARBA00023136"/>
    </source>
</evidence>
<gene>
    <name evidence="9" type="ORF">MGAL_10B067874</name>
</gene>
<feature type="transmembrane region" description="Helical" evidence="7">
    <location>
        <begin position="79"/>
        <end position="101"/>
    </location>
</feature>
<keyword evidence="10" id="KW-1185">Reference proteome</keyword>
<comment type="caution">
    <text evidence="9">The sequence shown here is derived from an EMBL/GenBank/DDBJ whole genome shotgun (WGS) entry which is preliminary data.</text>
</comment>
<dbReference type="GO" id="GO:0012505">
    <property type="term" value="C:endomembrane system"/>
    <property type="evidence" value="ECO:0007669"/>
    <property type="project" value="UniProtKB-SubCell"/>
</dbReference>
<evidence type="ECO:0000256" key="7">
    <source>
        <dbReference type="SAM" id="Phobius"/>
    </source>
</evidence>
<sequence>MSLFAIVVDFLEFHELFRFINHDTSGKGILICTISDTCVEIEKLCVVAFGNTTIEKKYMKSSHFENVSESVIANQNKKLFIMLARLYIYLLAFLSIGYTFASVCVTNGPLGMITGAIQNWQITASSTYPKEWDKKCSEKYARVYLPNKYGWCSKYKSSSEWLKIDLGVAARVTGVMTQGRGDGKEWVTSFKVSYSMDDYNEAYVTDQYENHKVFEGNTDAFSIKHTYLDRPVIARYIKFHTVHWHRHPSMRVEVLGCQLCKEQIGLPPYGKIRASTWAKSRKKSSCQPEDGNILSNKAWCAKKQNEHQWIEIDVGPPTLITGILTKGRADSKKQHWVTRFKITYSNDSQVWYQYKDAHNAEPRLFGGNNDKNTDRTHYINSPFVARYVRFHPLEWHGKISMRVGLLGCPHTGSCGDQFMRVNEDTPCVENLAFKKEAWINSKRHYKRHIRNRITQGHASRAVDGFIDQDVHRCTILDNIYGDNPVWTVDLGHNVDVSGVVIYTWQGFDEKKDTATSEHLNNLDRLVIYVDDKSKGDDDSSVTGNMCGYITKINGALSSDKIHMQCVRPQKGRFVLIEAWGASNSYSRLFSAVLCEVMVYA</sequence>
<evidence type="ECO:0000256" key="1">
    <source>
        <dbReference type="ARBA" id="ARBA00004184"/>
    </source>
</evidence>
<dbReference type="InterPro" id="IPR000421">
    <property type="entry name" value="FA58C"/>
</dbReference>
<keyword evidence="7" id="KW-0812">Transmembrane</keyword>
<accession>A0A8B6FS56</accession>
<feature type="domain" description="F5/8 type C" evidence="8">
    <location>
        <begin position="260"/>
        <end position="408"/>
    </location>
</feature>
<dbReference type="CDD" id="cd00057">
    <property type="entry name" value="FA58C"/>
    <property type="match status" value="2"/>
</dbReference>